<feature type="region of interest" description="Disordered" evidence="2">
    <location>
        <begin position="1"/>
        <end position="220"/>
    </location>
</feature>
<accession>A0A3N4JW30</accession>
<keyword evidence="1" id="KW-0175">Coiled coil</keyword>
<sequence>MASGAPGPTPVAQHPTSPTANIQHQQQRGHSRQTSSARQNQQQQPQHQLHGDDPSATRRETRPRGASQSAQQPQQQSMGVSGGAGYVDDRGSTARVGQPTTGHARVASGGSAQPRVHAPRPATSGAPAPSGGQPSAQCHPSQRQPHAGSSRSRQTEPTRPAPERPRAQPQAVPSSNRIPPQAGAQQPTSSNRPSSAAPNSATPGGSSSRQTQHQTITSSFPHAFERWERLSSRWEGLTGYWISRLEHNREELAGMPIEQEMARQISDLSTAGANLFQAVVELQRLRASSERKFQRWFFDTKADQERAKEMSSELERSLRVERQQRADAVSQAQRLEKEKATAEKLVEEMRRELQISKEECRRSWEELGRKEQEEREKTNSLKEGNPTLVGGIQVFPMPMRGVPERGSNRPRTAGSSTTGATPQPMTEEQFHQQFQDNGYGREAVADYGGAPLHHEPHLPSPGQVPPTSASGAHSVSDTPPPAFPQQQSHRPSTSGQQQQQQTPEGHPFYQHQHSALHLPPDQQPGRTLSPGEESYVTNNSAMRSRESGSVTESQQSEAGEGEGGWEYDSQGNPTPVSYQRREPSRAEEEEEEEGWDTYPTYDGNDYESNGGGSGGGVAVGYGRGWEGVSRAHHHPTRLSDVPEEDEERRTHLGSEGGRVSR</sequence>
<organism evidence="3 4">
    <name type="scientific">Choiromyces venosus 120613-1</name>
    <dbReference type="NCBI Taxonomy" id="1336337"/>
    <lineage>
        <taxon>Eukaryota</taxon>
        <taxon>Fungi</taxon>
        <taxon>Dikarya</taxon>
        <taxon>Ascomycota</taxon>
        <taxon>Pezizomycotina</taxon>
        <taxon>Pezizomycetes</taxon>
        <taxon>Pezizales</taxon>
        <taxon>Tuberaceae</taxon>
        <taxon>Choiromyces</taxon>
    </lineage>
</organism>
<proteinExistence type="predicted"/>
<gene>
    <name evidence="3" type="ORF">L873DRAFT_1827400</name>
</gene>
<dbReference type="AlphaFoldDB" id="A0A3N4JW30"/>
<reference evidence="3 4" key="1">
    <citation type="journal article" date="2018" name="Nat. Ecol. Evol.">
        <title>Pezizomycetes genomes reveal the molecular basis of ectomycorrhizal truffle lifestyle.</title>
        <authorList>
            <person name="Murat C."/>
            <person name="Payen T."/>
            <person name="Noel B."/>
            <person name="Kuo A."/>
            <person name="Morin E."/>
            <person name="Chen J."/>
            <person name="Kohler A."/>
            <person name="Krizsan K."/>
            <person name="Balestrini R."/>
            <person name="Da Silva C."/>
            <person name="Montanini B."/>
            <person name="Hainaut M."/>
            <person name="Levati E."/>
            <person name="Barry K.W."/>
            <person name="Belfiori B."/>
            <person name="Cichocki N."/>
            <person name="Clum A."/>
            <person name="Dockter R.B."/>
            <person name="Fauchery L."/>
            <person name="Guy J."/>
            <person name="Iotti M."/>
            <person name="Le Tacon F."/>
            <person name="Lindquist E.A."/>
            <person name="Lipzen A."/>
            <person name="Malagnac F."/>
            <person name="Mello A."/>
            <person name="Molinier V."/>
            <person name="Miyauchi S."/>
            <person name="Poulain J."/>
            <person name="Riccioni C."/>
            <person name="Rubini A."/>
            <person name="Sitrit Y."/>
            <person name="Splivallo R."/>
            <person name="Traeger S."/>
            <person name="Wang M."/>
            <person name="Zifcakova L."/>
            <person name="Wipf D."/>
            <person name="Zambonelli A."/>
            <person name="Paolocci F."/>
            <person name="Nowrousian M."/>
            <person name="Ottonello S."/>
            <person name="Baldrian P."/>
            <person name="Spatafora J.W."/>
            <person name="Henrissat B."/>
            <person name="Nagy L.G."/>
            <person name="Aury J.M."/>
            <person name="Wincker P."/>
            <person name="Grigoriev I.V."/>
            <person name="Bonfante P."/>
            <person name="Martin F.M."/>
        </authorList>
    </citation>
    <scope>NUCLEOTIDE SEQUENCE [LARGE SCALE GENOMIC DNA]</scope>
    <source>
        <strain evidence="3 4">120613-1</strain>
    </source>
</reference>
<feature type="compositionally biased region" description="Gly residues" evidence="2">
    <location>
        <begin position="609"/>
        <end position="625"/>
    </location>
</feature>
<feature type="compositionally biased region" description="Polar residues" evidence="2">
    <location>
        <begin position="484"/>
        <end position="495"/>
    </location>
</feature>
<protein>
    <submittedName>
        <fullName evidence="3">Uncharacterized protein</fullName>
    </submittedName>
</protein>
<feature type="compositionally biased region" description="Polar residues" evidence="2">
    <location>
        <begin position="465"/>
        <end position="477"/>
    </location>
</feature>
<feature type="compositionally biased region" description="Polar residues" evidence="2">
    <location>
        <begin position="132"/>
        <end position="152"/>
    </location>
</feature>
<evidence type="ECO:0000313" key="4">
    <source>
        <dbReference type="Proteomes" id="UP000276215"/>
    </source>
</evidence>
<name>A0A3N4JW30_9PEZI</name>
<feature type="region of interest" description="Disordered" evidence="2">
    <location>
        <begin position="362"/>
        <end position="661"/>
    </location>
</feature>
<feature type="compositionally biased region" description="Polar residues" evidence="2">
    <location>
        <begin position="209"/>
        <end position="220"/>
    </location>
</feature>
<evidence type="ECO:0000313" key="3">
    <source>
        <dbReference type="EMBL" id="RPB01032.1"/>
    </source>
</evidence>
<feature type="compositionally biased region" description="Basic and acidic residues" evidence="2">
    <location>
        <begin position="49"/>
        <end position="63"/>
    </location>
</feature>
<feature type="compositionally biased region" description="Basic and acidic residues" evidence="2">
    <location>
        <begin position="362"/>
        <end position="380"/>
    </location>
</feature>
<feature type="compositionally biased region" description="Polar residues" evidence="2">
    <location>
        <begin position="409"/>
        <end position="436"/>
    </location>
</feature>
<feature type="compositionally biased region" description="Low complexity" evidence="2">
    <location>
        <begin position="187"/>
        <end position="208"/>
    </location>
</feature>
<feature type="compositionally biased region" description="Low complexity" evidence="2">
    <location>
        <begin position="65"/>
        <end position="79"/>
    </location>
</feature>
<feature type="compositionally biased region" description="Polar residues" evidence="2">
    <location>
        <begin position="172"/>
        <end position="186"/>
    </location>
</feature>
<feature type="coiled-coil region" evidence="1">
    <location>
        <begin position="318"/>
        <end position="359"/>
    </location>
</feature>
<dbReference type="CDD" id="cd22249">
    <property type="entry name" value="UDM1_RNF168_RNF169-like"/>
    <property type="match status" value="1"/>
</dbReference>
<dbReference type="OrthoDB" id="5945798at2759"/>
<feature type="compositionally biased region" description="Polar residues" evidence="2">
    <location>
        <begin position="14"/>
        <end position="38"/>
    </location>
</feature>
<feature type="compositionally biased region" description="Basic and acidic residues" evidence="2">
    <location>
        <begin position="153"/>
        <end position="166"/>
    </location>
</feature>
<evidence type="ECO:0000256" key="1">
    <source>
        <dbReference type="SAM" id="Coils"/>
    </source>
</evidence>
<feature type="compositionally biased region" description="Polar residues" evidence="2">
    <location>
        <begin position="535"/>
        <end position="551"/>
    </location>
</feature>
<evidence type="ECO:0000256" key="2">
    <source>
        <dbReference type="SAM" id="MobiDB-lite"/>
    </source>
</evidence>
<dbReference type="EMBL" id="ML120376">
    <property type="protein sequence ID" value="RPB01032.1"/>
    <property type="molecule type" value="Genomic_DNA"/>
</dbReference>
<keyword evidence="4" id="KW-1185">Reference proteome</keyword>
<dbReference type="Proteomes" id="UP000276215">
    <property type="component" value="Unassembled WGS sequence"/>
</dbReference>
<dbReference type="STRING" id="1336337.A0A3N4JW30"/>
<feature type="compositionally biased region" description="Low complexity" evidence="2">
    <location>
        <begin position="39"/>
        <end position="48"/>
    </location>
</feature>